<name>A0AAJ0F822_9PEZI</name>
<feature type="region of interest" description="Disordered" evidence="1">
    <location>
        <begin position="122"/>
        <end position="196"/>
    </location>
</feature>
<reference evidence="3" key="1">
    <citation type="submission" date="2023-06" db="EMBL/GenBank/DDBJ databases">
        <title>Genome-scale phylogeny and comparative genomics of the fungal order Sordariales.</title>
        <authorList>
            <consortium name="Lawrence Berkeley National Laboratory"/>
            <person name="Hensen N."/>
            <person name="Bonometti L."/>
            <person name="Westerberg I."/>
            <person name="Brannstrom I.O."/>
            <person name="Guillou S."/>
            <person name="Cros-Aarteil S."/>
            <person name="Calhoun S."/>
            <person name="Haridas S."/>
            <person name="Kuo A."/>
            <person name="Mondo S."/>
            <person name="Pangilinan J."/>
            <person name="Riley R."/>
            <person name="Labutti K."/>
            <person name="Andreopoulos B."/>
            <person name="Lipzen A."/>
            <person name="Chen C."/>
            <person name="Yanf M."/>
            <person name="Daum C."/>
            <person name="Ng V."/>
            <person name="Clum A."/>
            <person name="Steindorff A."/>
            <person name="Ohm R."/>
            <person name="Martin F."/>
            <person name="Silar P."/>
            <person name="Natvig D."/>
            <person name="Lalanne C."/>
            <person name="Gautier V."/>
            <person name="Ament-Velasquez S.L."/>
            <person name="Kruys A."/>
            <person name="Hutchinson M.I."/>
            <person name="Powell A.J."/>
            <person name="Barry K."/>
            <person name="Miller A.N."/>
            <person name="Grigoriev I.V."/>
            <person name="Debuchy R."/>
            <person name="Gladieux P."/>
            <person name="Thoren M.H."/>
            <person name="Johannesson H."/>
        </authorList>
    </citation>
    <scope>NUCLEOTIDE SEQUENCE</scope>
    <source>
        <strain evidence="3">PSN4</strain>
    </source>
</reference>
<protein>
    <submittedName>
        <fullName evidence="3">Uncharacterized protein</fullName>
    </submittedName>
</protein>
<feature type="compositionally biased region" description="Basic and acidic residues" evidence="1">
    <location>
        <begin position="122"/>
        <end position="131"/>
    </location>
</feature>
<sequence length="196" mass="21282">MAPITAHVSSLLSQIERSLEEPTRTLLSGPSLVHRQDTNGGTVTVLAPGPATTTAPAQDPDPTGAKTLSGGAIAGIVIGSIAGFLLLVWIFRSCSNLGAPPGSENANGKAWYDGVRDERPARHVEPVEYGRRSRSRSGHRHHHHHSRSRSVRRSGEMREVVPVTIARERSPRRPPGVYDYGSGGSRRDRRSRDRGY</sequence>
<feature type="compositionally biased region" description="Basic residues" evidence="1">
    <location>
        <begin position="132"/>
        <end position="152"/>
    </location>
</feature>
<evidence type="ECO:0000313" key="3">
    <source>
        <dbReference type="EMBL" id="KAK1753928.1"/>
    </source>
</evidence>
<keyword evidence="4" id="KW-1185">Reference proteome</keyword>
<evidence type="ECO:0000256" key="1">
    <source>
        <dbReference type="SAM" id="MobiDB-lite"/>
    </source>
</evidence>
<dbReference type="AlphaFoldDB" id="A0AAJ0F822"/>
<dbReference type="Proteomes" id="UP001239445">
    <property type="component" value="Unassembled WGS sequence"/>
</dbReference>
<evidence type="ECO:0000313" key="4">
    <source>
        <dbReference type="Proteomes" id="UP001239445"/>
    </source>
</evidence>
<keyword evidence="2" id="KW-1133">Transmembrane helix</keyword>
<gene>
    <name evidence="3" type="ORF">QBC47DRAFT_403322</name>
</gene>
<organism evidence="3 4">
    <name type="scientific">Echria macrotheca</name>
    <dbReference type="NCBI Taxonomy" id="438768"/>
    <lineage>
        <taxon>Eukaryota</taxon>
        <taxon>Fungi</taxon>
        <taxon>Dikarya</taxon>
        <taxon>Ascomycota</taxon>
        <taxon>Pezizomycotina</taxon>
        <taxon>Sordariomycetes</taxon>
        <taxon>Sordariomycetidae</taxon>
        <taxon>Sordariales</taxon>
        <taxon>Schizotheciaceae</taxon>
        <taxon>Echria</taxon>
    </lineage>
</organism>
<keyword evidence="2" id="KW-0472">Membrane</keyword>
<dbReference type="EMBL" id="MU839836">
    <property type="protein sequence ID" value="KAK1753928.1"/>
    <property type="molecule type" value="Genomic_DNA"/>
</dbReference>
<evidence type="ECO:0000256" key="2">
    <source>
        <dbReference type="SAM" id="Phobius"/>
    </source>
</evidence>
<keyword evidence="2" id="KW-0812">Transmembrane</keyword>
<comment type="caution">
    <text evidence="3">The sequence shown here is derived from an EMBL/GenBank/DDBJ whole genome shotgun (WGS) entry which is preliminary data.</text>
</comment>
<feature type="transmembrane region" description="Helical" evidence="2">
    <location>
        <begin position="68"/>
        <end position="91"/>
    </location>
</feature>
<proteinExistence type="predicted"/>
<accession>A0AAJ0F822</accession>